<organism evidence="6 7">
    <name type="scientific">Bacteriovorax antarcticus</name>
    <dbReference type="NCBI Taxonomy" id="3088717"/>
    <lineage>
        <taxon>Bacteria</taxon>
        <taxon>Pseudomonadati</taxon>
        <taxon>Bdellovibrionota</taxon>
        <taxon>Bacteriovoracia</taxon>
        <taxon>Bacteriovoracales</taxon>
        <taxon>Bacteriovoracaceae</taxon>
        <taxon>Bacteriovorax</taxon>
    </lineage>
</organism>
<dbReference type="Proteomes" id="UP001302274">
    <property type="component" value="Unassembled WGS sequence"/>
</dbReference>
<dbReference type="CDD" id="cd03255">
    <property type="entry name" value="ABC_MJ0796_LolCDE_FtsE"/>
    <property type="match status" value="1"/>
</dbReference>
<dbReference type="Pfam" id="PF00005">
    <property type="entry name" value="ABC_tran"/>
    <property type="match status" value="1"/>
</dbReference>
<evidence type="ECO:0000256" key="4">
    <source>
        <dbReference type="ARBA" id="ARBA00022840"/>
    </source>
</evidence>
<keyword evidence="7" id="KW-1185">Reference proteome</keyword>
<evidence type="ECO:0000313" key="7">
    <source>
        <dbReference type="Proteomes" id="UP001302274"/>
    </source>
</evidence>
<protein>
    <submittedName>
        <fullName evidence="6">ABC transporter ATP-binding protein</fullName>
    </submittedName>
</protein>
<dbReference type="SMART" id="SM00382">
    <property type="entry name" value="AAA"/>
    <property type="match status" value="1"/>
</dbReference>
<dbReference type="RefSeq" id="WP_323574650.1">
    <property type="nucleotide sequence ID" value="NZ_JAYGJQ010000001.1"/>
</dbReference>
<proteinExistence type="inferred from homology"/>
<feature type="domain" description="ABC transporter" evidence="5">
    <location>
        <begin position="2"/>
        <end position="218"/>
    </location>
</feature>
<dbReference type="PANTHER" id="PTHR42798:SF7">
    <property type="entry name" value="ALPHA-D-RIBOSE 1-METHYLPHOSPHONATE 5-TRIPHOSPHATE SYNTHASE SUBUNIT PHNL"/>
    <property type="match status" value="1"/>
</dbReference>
<dbReference type="PROSITE" id="PS50893">
    <property type="entry name" value="ABC_TRANSPORTER_2"/>
    <property type="match status" value="1"/>
</dbReference>
<dbReference type="SUPFAM" id="SSF52540">
    <property type="entry name" value="P-loop containing nucleoside triphosphate hydrolases"/>
    <property type="match status" value="1"/>
</dbReference>
<dbReference type="InterPro" id="IPR003593">
    <property type="entry name" value="AAA+_ATPase"/>
</dbReference>
<dbReference type="EMBL" id="JAYGJQ010000001">
    <property type="protein sequence ID" value="MEA9355162.1"/>
    <property type="molecule type" value="Genomic_DNA"/>
</dbReference>
<comment type="caution">
    <text evidence="6">The sequence shown here is derived from an EMBL/GenBank/DDBJ whole genome shotgun (WGS) entry which is preliminary data.</text>
</comment>
<evidence type="ECO:0000256" key="1">
    <source>
        <dbReference type="ARBA" id="ARBA00005417"/>
    </source>
</evidence>
<dbReference type="InterPro" id="IPR027417">
    <property type="entry name" value="P-loop_NTPase"/>
</dbReference>
<dbReference type="InterPro" id="IPR003439">
    <property type="entry name" value="ABC_transporter-like_ATP-bd"/>
</dbReference>
<dbReference type="InterPro" id="IPR017911">
    <property type="entry name" value="MacB-like_ATP-bd"/>
</dbReference>
<gene>
    <name evidence="6" type="ORF">SHI21_03070</name>
</gene>
<dbReference type="InterPro" id="IPR017871">
    <property type="entry name" value="ABC_transporter-like_CS"/>
</dbReference>
<evidence type="ECO:0000256" key="2">
    <source>
        <dbReference type="ARBA" id="ARBA00022448"/>
    </source>
</evidence>
<dbReference type="PANTHER" id="PTHR42798">
    <property type="entry name" value="LIPOPROTEIN-RELEASING SYSTEM ATP-BINDING PROTEIN LOLD"/>
    <property type="match status" value="1"/>
</dbReference>
<dbReference type="GO" id="GO:0005524">
    <property type="term" value="F:ATP binding"/>
    <property type="evidence" value="ECO:0007669"/>
    <property type="project" value="UniProtKB-KW"/>
</dbReference>
<evidence type="ECO:0000259" key="5">
    <source>
        <dbReference type="PROSITE" id="PS50893"/>
    </source>
</evidence>
<name>A0ABU5VQ41_9BACT</name>
<sequence>MIQAKSIFKRFEPTSDPVIKGIELTINDGDFISMMGRSGSGKSTLLYLLSTLDRSFDGSVLYDGIDVKTMDIKKIHELRNKEIGFVFQFHYLLNELSAIENILLPARKSNQLLQKELFARELLSQVGIAEKADRLPANLSGGEQQRVAIARALIMQPKYLFADEPTGNLDSINAKMILDLFEKFNQQYGTTIIYVTHDKEFGERASKKIKIVDGIIGT</sequence>
<accession>A0ABU5VQ41</accession>
<keyword evidence="4 6" id="KW-0067">ATP-binding</keyword>
<reference evidence="6 7" key="1">
    <citation type="submission" date="2023-11" db="EMBL/GenBank/DDBJ databases">
        <title>A Novel Polar Bacteriovorax (B. antarcticus) Isolated from the Biocrust in Antarctica.</title>
        <authorList>
            <person name="Mun W."/>
            <person name="Choi S.Y."/>
            <person name="Mitchell R.J."/>
        </authorList>
    </citation>
    <scope>NUCLEOTIDE SEQUENCE [LARGE SCALE GENOMIC DNA]</scope>
    <source>
        <strain evidence="6 7">PP10</strain>
    </source>
</reference>
<keyword evidence="2" id="KW-0813">Transport</keyword>
<dbReference type="PROSITE" id="PS00211">
    <property type="entry name" value="ABC_TRANSPORTER_1"/>
    <property type="match status" value="1"/>
</dbReference>
<keyword evidence="3" id="KW-0547">Nucleotide-binding</keyword>
<evidence type="ECO:0000313" key="6">
    <source>
        <dbReference type="EMBL" id="MEA9355162.1"/>
    </source>
</evidence>
<evidence type="ECO:0000256" key="3">
    <source>
        <dbReference type="ARBA" id="ARBA00022741"/>
    </source>
</evidence>
<dbReference type="Gene3D" id="3.40.50.300">
    <property type="entry name" value="P-loop containing nucleotide triphosphate hydrolases"/>
    <property type="match status" value="1"/>
</dbReference>
<comment type="similarity">
    <text evidence="1">Belongs to the ABC transporter superfamily.</text>
</comment>